<protein>
    <submittedName>
        <fullName evidence="2">Helix-turn-helix transcriptional regulator</fullName>
    </submittedName>
</protein>
<accession>A0A9D1LJX7</accession>
<organism evidence="2 3">
    <name type="scientific">Candidatus Ventrousia excrementavium</name>
    <dbReference type="NCBI Taxonomy" id="2840961"/>
    <lineage>
        <taxon>Bacteria</taxon>
        <taxon>Bacillati</taxon>
        <taxon>Bacillota</taxon>
        <taxon>Clostridia</taxon>
        <taxon>Eubacteriales</taxon>
        <taxon>Clostridiaceae</taxon>
        <taxon>Clostridiaceae incertae sedis</taxon>
        <taxon>Candidatus Ventrousia</taxon>
    </lineage>
</organism>
<dbReference type="SUPFAM" id="SSF47413">
    <property type="entry name" value="lambda repressor-like DNA-binding domains"/>
    <property type="match status" value="1"/>
</dbReference>
<dbReference type="SMART" id="SM00530">
    <property type="entry name" value="HTH_XRE"/>
    <property type="match status" value="1"/>
</dbReference>
<evidence type="ECO:0000313" key="3">
    <source>
        <dbReference type="Proteomes" id="UP000824073"/>
    </source>
</evidence>
<feature type="domain" description="HTH cro/C1-type" evidence="1">
    <location>
        <begin position="23"/>
        <end position="69"/>
    </location>
</feature>
<gene>
    <name evidence="2" type="ORF">IAB67_03915</name>
</gene>
<comment type="caution">
    <text evidence="2">The sequence shown here is derived from an EMBL/GenBank/DDBJ whole genome shotgun (WGS) entry which is preliminary data.</text>
</comment>
<dbReference type="InterPro" id="IPR001387">
    <property type="entry name" value="Cro/C1-type_HTH"/>
</dbReference>
<dbReference type="InterPro" id="IPR010982">
    <property type="entry name" value="Lambda_DNA-bd_dom_sf"/>
</dbReference>
<dbReference type="PROSITE" id="PS50943">
    <property type="entry name" value="HTH_CROC1"/>
    <property type="match status" value="1"/>
</dbReference>
<dbReference type="Proteomes" id="UP000824073">
    <property type="component" value="Unassembled WGS sequence"/>
</dbReference>
<reference evidence="2" key="1">
    <citation type="submission" date="2020-10" db="EMBL/GenBank/DDBJ databases">
        <authorList>
            <person name="Gilroy R."/>
        </authorList>
    </citation>
    <scope>NUCLEOTIDE SEQUENCE</scope>
    <source>
        <strain evidence="2">CHK191-8634</strain>
    </source>
</reference>
<sequence>MKQSEKQHRFPIFCDRLCELQGKKTIAAFAAFLGLSRPTVNFYLNGDRVPDALTLRQIAERCNVSSDWLLGLSDVKDPDGTLQQVCRYTGLNAQSVQFLHNNIAWRDEDGRYRGGFSDDEYNPKQFFDEFFRFNPRRAWKSSLMSVVSNLCHAINEYLRLPGDCAADCPDDRSIYIEEINREYRKYGIIATYVERELQDRINGAKTELQGFFDLTIASKIIESLLPGQNERSDPDAPQE</sequence>
<evidence type="ECO:0000313" key="2">
    <source>
        <dbReference type="EMBL" id="HIU43423.1"/>
    </source>
</evidence>
<evidence type="ECO:0000259" key="1">
    <source>
        <dbReference type="PROSITE" id="PS50943"/>
    </source>
</evidence>
<dbReference type="AlphaFoldDB" id="A0A9D1LJX7"/>
<dbReference type="GO" id="GO:0003677">
    <property type="term" value="F:DNA binding"/>
    <property type="evidence" value="ECO:0007669"/>
    <property type="project" value="InterPro"/>
</dbReference>
<dbReference type="CDD" id="cd00093">
    <property type="entry name" value="HTH_XRE"/>
    <property type="match status" value="1"/>
</dbReference>
<reference evidence="2" key="2">
    <citation type="journal article" date="2021" name="PeerJ">
        <title>Extensive microbial diversity within the chicken gut microbiome revealed by metagenomics and culture.</title>
        <authorList>
            <person name="Gilroy R."/>
            <person name="Ravi A."/>
            <person name="Getino M."/>
            <person name="Pursley I."/>
            <person name="Horton D.L."/>
            <person name="Alikhan N.F."/>
            <person name="Baker D."/>
            <person name="Gharbi K."/>
            <person name="Hall N."/>
            <person name="Watson M."/>
            <person name="Adriaenssens E.M."/>
            <person name="Foster-Nyarko E."/>
            <person name="Jarju S."/>
            <person name="Secka A."/>
            <person name="Antonio M."/>
            <person name="Oren A."/>
            <person name="Chaudhuri R.R."/>
            <person name="La Ragione R."/>
            <person name="Hildebrand F."/>
            <person name="Pallen M.J."/>
        </authorList>
    </citation>
    <scope>NUCLEOTIDE SEQUENCE</scope>
    <source>
        <strain evidence="2">CHK191-8634</strain>
    </source>
</reference>
<proteinExistence type="predicted"/>
<name>A0A9D1LJX7_9CLOT</name>
<dbReference type="EMBL" id="DVMR01000035">
    <property type="protein sequence ID" value="HIU43423.1"/>
    <property type="molecule type" value="Genomic_DNA"/>
</dbReference>
<dbReference type="Pfam" id="PF01381">
    <property type="entry name" value="HTH_3"/>
    <property type="match status" value="1"/>
</dbReference>
<dbReference type="Gene3D" id="1.10.260.40">
    <property type="entry name" value="lambda repressor-like DNA-binding domains"/>
    <property type="match status" value="1"/>
</dbReference>